<dbReference type="EMBL" id="FNLF01000002">
    <property type="protein sequence ID" value="SDQ99107.1"/>
    <property type="molecule type" value="Genomic_DNA"/>
</dbReference>
<sequence>MTTTSSTTAQTGDLDTADIAAAFDPCPECTTRTYEALRSAILAMPVGEPVRWSALRRRLPKDSAKGLEAASALLKLCDQGEAVLVSGRDATWVARADDFDKATAQLTRPGGKTANTFDYR</sequence>
<accession>A0A1H1FDT2</accession>
<reference evidence="2" key="1">
    <citation type="submission" date="2016-10" db="EMBL/GenBank/DDBJ databases">
        <authorList>
            <person name="Varghese N."/>
            <person name="Submissions S."/>
        </authorList>
    </citation>
    <scope>NUCLEOTIDE SEQUENCE [LARGE SCALE GENOMIC DNA]</scope>
    <source>
        <strain evidence="2">DSM 44142</strain>
    </source>
</reference>
<evidence type="ECO:0000313" key="1">
    <source>
        <dbReference type="EMBL" id="SDQ99107.1"/>
    </source>
</evidence>
<dbReference type="RefSeq" id="WP_068567651.1">
    <property type="nucleotide sequence ID" value="NZ_FNLF01000002.1"/>
</dbReference>
<dbReference type="AlphaFoldDB" id="A0A1H1FDT2"/>
<dbReference type="STRING" id="47312.SAMN04489765_2661"/>
<keyword evidence="2" id="KW-1185">Reference proteome</keyword>
<organism evidence="1 2">
    <name type="scientific">Tsukamurella pulmonis</name>
    <dbReference type="NCBI Taxonomy" id="47312"/>
    <lineage>
        <taxon>Bacteria</taxon>
        <taxon>Bacillati</taxon>
        <taxon>Actinomycetota</taxon>
        <taxon>Actinomycetes</taxon>
        <taxon>Mycobacteriales</taxon>
        <taxon>Tsukamurellaceae</taxon>
        <taxon>Tsukamurella</taxon>
    </lineage>
</organism>
<gene>
    <name evidence="1" type="ORF">SAMN04489765_2661</name>
</gene>
<proteinExistence type="predicted"/>
<name>A0A1H1FDT2_9ACTN</name>
<dbReference type="Proteomes" id="UP000183053">
    <property type="component" value="Unassembled WGS sequence"/>
</dbReference>
<evidence type="ECO:0000313" key="2">
    <source>
        <dbReference type="Proteomes" id="UP000183053"/>
    </source>
</evidence>
<protein>
    <submittedName>
        <fullName evidence="1">Uncharacterized protein</fullName>
    </submittedName>
</protein>